<feature type="transmembrane region" description="Helical" evidence="9">
    <location>
        <begin position="289"/>
        <end position="307"/>
    </location>
</feature>
<dbReference type="CDD" id="cd03244">
    <property type="entry name" value="ABCC_MRP_domain2"/>
    <property type="match status" value="1"/>
</dbReference>
<evidence type="ECO:0000313" key="12">
    <source>
        <dbReference type="EMBL" id="RLO02484.1"/>
    </source>
</evidence>
<dbReference type="Pfam" id="PF00664">
    <property type="entry name" value="ABC_membrane"/>
    <property type="match status" value="1"/>
</dbReference>
<evidence type="ECO:0000256" key="4">
    <source>
        <dbReference type="ARBA" id="ARBA00022737"/>
    </source>
</evidence>
<proteinExistence type="predicted"/>
<dbReference type="InterPro" id="IPR003439">
    <property type="entry name" value="ABC_transporter-like_ATP-bd"/>
</dbReference>
<dbReference type="InterPro" id="IPR044726">
    <property type="entry name" value="ABCC_6TM_D2"/>
</dbReference>
<dbReference type="PROSITE" id="PS00211">
    <property type="entry name" value="ABC_TRANSPORTER_1"/>
    <property type="match status" value="1"/>
</dbReference>
<feature type="transmembrane region" description="Helical" evidence="9">
    <location>
        <begin position="176"/>
        <end position="197"/>
    </location>
</feature>
<feature type="domain" description="ABC transmembrane type-1" evidence="11">
    <location>
        <begin position="182"/>
        <end position="462"/>
    </location>
</feature>
<dbReference type="GO" id="GO:0140359">
    <property type="term" value="F:ABC-type transporter activity"/>
    <property type="evidence" value="ECO:0007669"/>
    <property type="project" value="InterPro"/>
</dbReference>
<dbReference type="AlphaFoldDB" id="A0A9X8H618"/>
<evidence type="ECO:0000259" key="11">
    <source>
        <dbReference type="PROSITE" id="PS50929"/>
    </source>
</evidence>
<evidence type="ECO:0000259" key="10">
    <source>
        <dbReference type="PROSITE" id="PS50893"/>
    </source>
</evidence>
<dbReference type="GO" id="GO:0016887">
    <property type="term" value="F:ATP hydrolysis activity"/>
    <property type="evidence" value="ECO:0007669"/>
    <property type="project" value="InterPro"/>
</dbReference>
<keyword evidence="5" id="KW-0547">Nucleotide-binding</keyword>
<evidence type="ECO:0000256" key="2">
    <source>
        <dbReference type="ARBA" id="ARBA00022448"/>
    </source>
</evidence>
<evidence type="ECO:0000256" key="3">
    <source>
        <dbReference type="ARBA" id="ARBA00022692"/>
    </source>
</evidence>
<comment type="caution">
    <text evidence="12">The sequence shown here is derived from an EMBL/GenBank/DDBJ whole genome shotgun (WGS) entry which is preliminary data.</text>
</comment>
<feature type="non-terminal residue" evidence="12">
    <location>
        <position position="1"/>
    </location>
</feature>
<dbReference type="PROSITE" id="PS50929">
    <property type="entry name" value="ABC_TM1F"/>
    <property type="match status" value="1"/>
</dbReference>
<evidence type="ECO:0000256" key="5">
    <source>
        <dbReference type="ARBA" id="ARBA00022741"/>
    </source>
</evidence>
<keyword evidence="2" id="KW-0813">Transport</keyword>
<evidence type="ECO:0000256" key="9">
    <source>
        <dbReference type="SAM" id="Phobius"/>
    </source>
</evidence>
<dbReference type="SUPFAM" id="SSF90123">
    <property type="entry name" value="ABC transporter transmembrane region"/>
    <property type="match status" value="1"/>
</dbReference>
<evidence type="ECO:0008006" key="14">
    <source>
        <dbReference type="Google" id="ProtNLM"/>
    </source>
</evidence>
<name>A0A9X8H618_APHAT</name>
<feature type="transmembrane region" description="Helical" evidence="9">
    <location>
        <begin position="433"/>
        <end position="454"/>
    </location>
</feature>
<dbReference type="InterPro" id="IPR027417">
    <property type="entry name" value="P-loop_NTPase"/>
</dbReference>
<dbReference type="Gene3D" id="3.40.50.300">
    <property type="entry name" value="P-loop containing nucleotide triphosphate hydrolases"/>
    <property type="match status" value="2"/>
</dbReference>
<dbReference type="InterPro" id="IPR011527">
    <property type="entry name" value="ABC1_TM_dom"/>
</dbReference>
<dbReference type="SUPFAM" id="SSF52540">
    <property type="entry name" value="P-loop containing nucleoside triphosphate hydrolases"/>
    <property type="match status" value="1"/>
</dbReference>
<evidence type="ECO:0000313" key="13">
    <source>
        <dbReference type="Proteomes" id="UP000275652"/>
    </source>
</evidence>
<dbReference type="FunFam" id="3.40.50.300:FF:000838">
    <property type="entry name" value="ABC multidrug transporter (Eurofung)"/>
    <property type="match status" value="1"/>
</dbReference>
<dbReference type="CDD" id="cd18580">
    <property type="entry name" value="ABC_6TM_ABCC_D2"/>
    <property type="match status" value="1"/>
</dbReference>
<dbReference type="Gene3D" id="1.20.1560.10">
    <property type="entry name" value="ABC transporter type 1, transmembrane domain"/>
    <property type="match status" value="1"/>
</dbReference>
<gene>
    <name evidence="12" type="ORF">DYB28_014036</name>
</gene>
<accession>A0A9X8H618</accession>
<keyword evidence="7 9" id="KW-1133">Transmembrane helix</keyword>
<evidence type="ECO:0000256" key="7">
    <source>
        <dbReference type="ARBA" id="ARBA00022989"/>
    </source>
</evidence>
<dbReference type="Pfam" id="PF00005">
    <property type="entry name" value="ABC_tran"/>
    <property type="match status" value="1"/>
</dbReference>
<dbReference type="InterPro" id="IPR050173">
    <property type="entry name" value="ABC_transporter_C-like"/>
</dbReference>
<dbReference type="InterPro" id="IPR017871">
    <property type="entry name" value="ABC_transporter-like_CS"/>
</dbReference>
<dbReference type="SMART" id="SM00382">
    <property type="entry name" value="AAA"/>
    <property type="match status" value="1"/>
</dbReference>
<dbReference type="PANTHER" id="PTHR24223">
    <property type="entry name" value="ATP-BINDING CASSETTE SUB-FAMILY C"/>
    <property type="match status" value="1"/>
</dbReference>
<dbReference type="EMBL" id="QUTI01033426">
    <property type="protein sequence ID" value="RLO02484.1"/>
    <property type="molecule type" value="Genomic_DNA"/>
</dbReference>
<dbReference type="PROSITE" id="PS50893">
    <property type="entry name" value="ABC_TRANSPORTER_2"/>
    <property type="match status" value="1"/>
</dbReference>
<protein>
    <recommendedName>
        <fullName evidence="14">ABC transmembrane type-1 domain-containing protein</fullName>
    </recommendedName>
</protein>
<sequence>DSPLSAVDAIVQNEIFTKCFLGLLRHKTIVLVTHSPEIIASKFIDRAIEVKAGQLVERVVTRKVPALTSRGIMALPLHRLYRNDDSTIHEVLSPLMDVAVRSAVTVQNCVEPPRSPFPAGFESNASPMFEDCHVQQFDEFNPRSRRLVQDEERQHGRVATHVFRDCMQAAGGWPVFLYWVGLLTVWQCLMVAGDFWLSSWSSSARTTSVAEFLRTASFYLTVYSVLSLGSVVMTIFRTLSIYTAGMQASRHLFDDMTQALLRAPMKVFDTTPIGRILNRYNNDINTIDTTIPFGISGLISAIFNSLFVLGTTFYAIGSMGLLVVPLLFVYMVLGRHYIQPAREMERVNKTTKSPLLNLIAEMIDGSLVIRAYGNHQVQRFQRLHYRNIDANNEAALASQVIAQWFQLRMQLTSASILFIVALSLMVMRSSLNAALIGLVLNYLFTILGYFEYIVSMWSQMETAMVGPERIAEYTNIEPEAPRVISGAVAKDWPTNGDIAFTNLSFRYKENDPLVLKDVNVHIQSGEKVGIVGRTGAGKSSLTMALFRINELAGGSIKIDGVDISRVGVKTLRSSIAIIPQTPVLFKDPQRNYLDPFREADLWGCLHKVRLADCIGGVEGKLDSPVEENGENFSVGERQMLCMARALLRQARIVVMDEATTAIDHETDQNLQRVIRIEFASSTVLTIAHRLDTVL</sequence>
<keyword evidence="3 9" id="KW-0812">Transmembrane</keyword>
<keyword evidence="4" id="KW-0677">Repeat</keyword>
<comment type="subcellular location">
    <subcellularLocation>
        <location evidence="1">Vacuole membrane</location>
        <topology evidence="1">Multi-pass membrane protein</topology>
    </subcellularLocation>
</comment>
<dbReference type="Proteomes" id="UP000275652">
    <property type="component" value="Unassembled WGS sequence"/>
</dbReference>
<dbReference type="FunFam" id="1.20.1560.10:FF:000063">
    <property type="entry name" value="Multidrug resistance protein ABC transporter"/>
    <property type="match status" value="1"/>
</dbReference>
<keyword evidence="6" id="KW-0067">ATP-binding</keyword>
<dbReference type="GO" id="GO:0005774">
    <property type="term" value="C:vacuolar membrane"/>
    <property type="evidence" value="ECO:0007669"/>
    <property type="project" value="UniProtKB-SubCell"/>
</dbReference>
<organism evidence="12 13">
    <name type="scientific">Aphanomyces astaci</name>
    <name type="common">Crayfish plague agent</name>
    <dbReference type="NCBI Taxonomy" id="112090"/>
    <lineage>
        <taxon>Eukaryota</taxon>
        <taxon>Sar</taxon>
        <taxon>Stramenopiles</taxon>
        <taxon>Oomycota</taxon>
        <taxon>Saprolegniomycetes</taxon>
        <taxon>Saprolegniales</taxon>
        <taxon>Verrucalvaceae</taxon>
        <taxon>Aphanomyces</taxon>
    </lineage>
</organism>
<evidence type="ECO:0000256" key="8">
    <source>
        <dbReference type="ARBA" id="ARBA00023136"/>
    </source>
</evidence>
<evidence type="ECO:0000256" key="1">
    <source>
        <dbReference type="ARBA" id="ARBA00004128"/>
    </source>
</evidence>
<keyword evidence="8 9" id="KW-0472">Membrane</keyword>
<dbReference type="InterPro" id="IPR036640">
    <property type="entry name" value="ABC1_TM_sf"/>
</dbReference>
<dbReference type="PANTHER" id="PTHR24223:SF443">
    <property type="entry name" value="MULTIDRUG-RESISTANCE LIKE PROTEIN 1, ISOFORM I"/>
    <property type="match status" value="1"/>
</dbReference>
<feature type="transmembrane region" description="Helical" evidence="9">
    <location>
        <begin position="411"/>
        <end position="427"/>
    </location>
</feature>
<evidence type="ECO:0000256" key="6">
    <source>
        <dbReference type="ARBA" id="ARBA00022840"/>
    </source>
</evidence>
<reference evidence="12 13" key="1">
    <citation type="journal article" date="2018" name="J. Invertebr. Pathol.">
        <title>New genotyping method for the causative agent of crayfish plague (Aphanomyces astaci) based on whole genome data.</title>
        <authorList>
            <person name="Minardi D."/>
            <person name="Studholme D.J."/>
            <person name="van der Giezen M."/>
            <person name="Pretto T."/>
            <person name="Oidtmann B."/>
        </authorList>
    </citation>
    <scope>NUCLEOTIDE SEQUENCE [LARGE SCALE GENOMIC DNA]</scope>
    <source>
        <strain evidence="12 13">KB13</strain>
    </source>
</reference>
<feature type="domain" description="ABC transporter" evidence="10">
    <location>
        <begin position="498"/>
        <end position="694"/>
    </location>
</feature>
<feature type="transmembrane region" description="Helical" evidence="9">
    <location>
        <begin position="313"/>
        <end position="333"/>
    </location>
</feature>
<dbReference type="InterPro" id="IPR003593">
    <property type="entry name" value="AAA+_ATPase"/>
</dbReference>
<feature type="transmembrane region" description="Helical" evidence="9">
    <location>
        <begin position="217"/>
        <end position="236"/>
    </location>
</feature>
<dbReference type="GO" id="GO:0005524">
    <property type="term" value="F:ATP binding"/>
    <property type="evidence" value="ECO:0007669"/>
    <property type="project" value="UniProtKB-KW"/>
</dbReference>